<protein>
    <submittedName>
        <fullName evidence="1">GPN-loop GTPase 2</fullName>
    </submittedName>
</protein>
<organism evidence="1 2">
    <name type="scientific">Smittium culicis</name>
    <dbReference type="NCBI Taxonomy" id="133412"/>
    <lineage>
        <taxon>Eukaryota</taxon>
        <taxon>Fungi</taxon>
        <taxon>Fungi incertae sedis</taxon>
        <taxon>Zoopagomycota</taxon>
        <taxon>Kickxellomycotina</taxon>
        <taxon>Harpellomycetes</taxon>
        <taxon>Harpellales</taxon>
        <taxon>Legeriomycetaceae</taxon>
        <taxon>Smittium</taxon>
    </lineage>
</organism>
<dbReference type="EMBL" id="LSSN01002295">
    <property type="protein sequence ID" value="OMJ16574.1"/>
    <property type="molecule type" value="Genomic_DNA"/>
</dbReference>
<name>A0A1R1XPK8_9FUNG</name>
<evidence type="ECO:0000313" key="1">
    <source>
        <dbReference type="EMBL" id="OMJ16574.1"/>
    </source>
</evidence>
<dbReference type="Proteomes" id="UP000187283">
    <property type="component" value="Unassembled WGS sequence"/>
</dbReference>
<proteinExistence type="predicted"/>
<reference evidence="1 2" key="1">
    <citation type="submission" date="2017-01" db="EMBL/GenBank/DDBJ databases">
        <authorList>
            <person name="Mah S.A."/>
            <person name="Swanson W.J."/>
            <person name="Moy G.W."/>
            <person name="Vacquier V.D."/>
        </authorList>
    </citation>
    <scope>NUCLEOTIDE SEQUENCE [LARGE SCALE GENOMIC DNA]</scope>
    <source>
        <strain evidence="1 2">GSMNP</strain>
    </source>
</reference>
<gene>
    <name evidence="1" type="ORF">AYI70_g6508</name>
</gene>
<accession>A0A1R1XPK8</accession>
<dbReference type="OrthoDB" id="5839at2759"/>
<dbReference type="STRING" id="133412.A0A1R1XPK8"/>
<dbReference type="AlphaFoldDB" id="A0A1R1XPK8"/>
<evidence type="ECO:0000313" key="2">
    <source>
        <dbReference type="Proteomes" id="UP000187283"/>
    </source>
</evidence>
<keyword evidence="2" id="KW-1185">Reference proteome</keyword>
<comment type="caution">
    <text evidence="1">The sequence shown here is derived from an EMBL/GenBank/DDBJ whole genome shotgun (WGS) entry which is preliminary data.</text>
</comment>
<sequence>MDLDYLLQHLNASSHSKYFKLNATLCELIEEFDMVGFVTLNISDKSSVFNVLKEIDKSNGYIFGGLSEGNESILMAANATDYLSEARDVQQKYAFGQTSDLDDELVDRENAHRGSAKDLLNAELLYGGYASNSSASHRTGDHNKLKDLKIVETFTE</sequence>